<dbReference type="RefSeq" id="WP_205117656.1">
    <property type="nucleotide sequence ID" value="NZ_JAFBCM010000001.1"/>
</dbReference>
<reference evidence="2" key="1">
    <citation type="journal article" date="2019" name="Int. J. Syst. Evol. Microbiol.">
        <title>The Global Catalogue of Microorganisms (GCM) 10K type strain sequencing project: providing services to taxonomists for standard genome sequencing and annotation.</title>
        <authorList>
            <consortium name="The Broad Institute Genomics Platform"/>
            <consortium name="The Broad Institute Genome Sequencing Center for Infectious Disease"/>
            <person name="Wu L."/>
            <person name="Ma J."/>
        </authorList>
    </citation>
    <scope>NUCLEOTIDE SEQUENCE [LARGE SCALE GENOMIC DNA]</scope>
    <source>
        <strain evidence="2">CGMCC 4.7241</strain>
    </source>
</reference>
<sequence>MDRAEVTKRFEQDWGEWTATVGSFDPVATRTPDVCGTWTAHDVVNHVQAYVRFHLVNVRGAFSGVAPTREEINGDRKDWSDDDGGGMDVDSRNESIRVRGLELSWQQLLDECAWLGSTTLEFVDGLTEDEVTELVGWVHFWEPEYANHPNHVEGLMIRRLRDIPAAFEAMPAGQLVLPDKHVASHHAQLRTA</sequence>
<dbReference type="Gene3D" id="1.20.120.450">
    <property type="entry name" value="dinb family like domain"/>
    <property type="match status" value="1"/>
</dbReference>
<keyword evidence="2" id="KW-1185">Reference proteome</keyword>
<dbReference type="Proteomes" id="UP001595699">
    <property type="component" value="Unassembled WGS sequence"/>
</dbReference>
<accession>A0ABV7Y7P9</accession>
<protein>
    <recommendedName>
        <fullName evidence="3">Mycothiol-dependent maleylpyruvate isomerase metal-binding domain-containing protein</fullName>
    </recommendedName>
</protein>
<evidence type="ECO:0008006" key="3">
    <source>
        <dbReference type="Google" id="ProtNLM"/>
    </source>
</evidence>
<name>A0ABV7Y7P9_9ACTN</name>
<evidence type="ECO:0000313" key="1">
    <source>
        <dbReference type="EMBL" id="MFC3761321.1"/>
    </source>
</evidence>
<gene>
    <name evidence="1" type="ORF">ACFOUW_10755</name>
</gene>
<evidence type="ECO:0000313" key="2">
    <source>
        <dbReference type="Proteomes" id="UP001595699"/>
    </source>
</evidence>
<proteinExistence type="predicted"/>
<organism evidence="1 2">
    <name type="scientific">Tenggerimyces flavus</name>
    <dbReference type="NCBI Taxonomy" id="1708749"/>
    <lineage>
        <taxon>Bacteria</taxon>
        <taxon>Bacillati</taxon>
        <taxon>Actinomycetota</taxon>
        <taxon>Actinomycetes</taxon>
        <taxon>Propionibacteriales</taxon>
        <taxon>Nocardioidaceae</taxon>
        <taxon>Tenggerimyces</taxon>
    </lineage>
</organism>
<comment type="caution">
    <text evidence="1">The sequence shown here is derived from an EMBL/GenBank/DDBJ whole genome shotgun (WGS) entry which is preliminary data.</text>
</comment>
<dbReference type="SUPFAM" id="SSF109854">
    <property type="entry name" value="DinB/YfiT-like putative metalloenzymes"/>
    <property type="match status" value="1"/>
</dbReference>
<dbReference type="InterPro" id="IPR034660">
    <property type="entry name" value="DinB/YfiT-like"/>
</dbReference>
<dbReference type="EMBL" id="JBHRZH010000007">
    <property type="protein sequence ID" value="MFC3761321.1"/>
    <property type="molecule type" value="Genomic_DNA"/>
</dbReference>